<keyword evidence="2" id="KW-1185">Reference proteome</keyword>
<proteinExistence type="predicted"/>
<protein>
    <recommendedName>
        <fullName evidence="3">Preprotein translocase subunit SecB</fullName>
    </recommendedName>
</protein>
<evidence type="ECO:0000313" key="1">
    <source>
        <dbReference type="EMBL" id="SDX56007.1"/>
    </source>
</evidence>
<dbReference type="InterPro" id="IPR035958">
    <property type="entry name" value="SecB-like_sf"/>
</dbReference>
<evidence type="ECO:0000313" key="2">
    <source>
        <dbReference type="Proteomes" id="UP000198500"/>
    </source>
</evidence>
<evidence type="ECO:0008006" key="3">
    <source>
        <dbReference type="Google" id="ProtNLM"/>
    </source>
</evidence>
<name>A0A1H3CPF0_9GAMM</name>
<dbReference type="Proteomes" id="UP000198500">
    <property type="component" value="Unassembled WGS sequence"/>
</dbReference>
<dbReference type="SUPFAM" id="SSF54611">
    <property type="entry name" value="SecB-like"/>
    <property type="match status" value="1"/>
</dbReference>
<accession>A0A1H3CPF0</accession>
<sequence length="165" mass="18938">MNRSMDKRLIAEATARLELFDIYLYSSSIERYAEIHLNNTPDDMVQQDKMAIAVDLLEPVGGADTSHDQSAGHERLLRARIDYGVRFVRQDSNDAPDVADVLAEITACFAATYHYHDELSEEAMKAFMRYNAVHNTWPFWREHALRMTAEARLPRPSIPLMKPLD</sequence>
<organism evidence="1 2">
    <name type="scientific">Aidingimonas halophila</name>
    <dbReference type="NCBI Taxonomy" id="574349"/>
    <lineage>
        <taxon>Bacteria</taxon>
        <taxon>Pseudomonadati</taxon>
        <taxon>Pseudomonadota</taxon>
        <taxon>Gammaproteobacteria</taxon>
        <taxon>Oceanospirillales</taxon>
        <taxon>Halomonadaceae</taxon>
        <taxon>Aidingimonas</taxon>
    </lineage>
</organism>
<reference evidence="1 2" key="1">
    <citation type="submission" date="2016-10" db="EMBL/GenBank/DDBJ databases">
        <authorList>
            <person name="de Groot N.N."/>
        </authorList>
    </citation>
    <scope>NUCLEOTIDE SEQUENCE [LARGE SCALE GENOMIC DNA]</scope>
    <source>
        <strain evidence="1 2">DSM 19219</strain>
    </source>
</reference>
<dbReference type="AlphaFoldDB" id="A0A1H3CPF0"/>
<gene>
    <name evidence="1" type="ORF">SAMN05443545_10670</name>
</gene>
<dbReference type="STRING" id="574349.SAMN05443545_10670"/>
<dbReference type="EMBL" id="FNNI01000006">
    <property type="protein sequence ID" value="SDX56007.1"/>
    <property type="molecule type" value="Genomic_DNA"/>
</dbReference>